<evidence type="ECO:0000313" key="3">
    <source>
        <dbReference type="EMBL" id="ART75884.1"/>
    </source>
</evidence>
<evidence type="ECO:0000256" key="1">
    <source>
        <dbReference type="SAM" id="Phobius"/>
    </source>
</evidence>
<name>A0ABM6KH98_9BACI</name>
<dbReference type="InterPro" id="IPR017592">
    <property type="entry name" value="Pilus_assmbl_Flp-typ_CpaB"/>
</dbReference>
<gene>
    <name evidence="3" type="ORF">B4U37_07510</name>
</gene>
<reference evidence="3 4" key="1">
    <citation type="submission" date="2017-04" db="EMBL/GenBank/DDBJ databases">
        <title>Complete Genome Sequence of the Bacillus horikoshii 20a strain from Cuatro Cienegas, Coahuila, Mexico.</title>
        <authorList>
            <person name="Zarza E."/>
            <person name="Alcaraz L.D."/>
            <person name="Aguilar-Salinas B."/>
            <person name="Islas A."/>
            <person name="Olmedo-Alvarez G."/>
        </authorList>
    </citation>
    <scope>NUCLEOTIDE SEQUENCE [LARGE SCALE GENOMIC DNA]</scope>
    <source>
        <strain evidence="3 4">20a</strain>
    </source>
</reference>
<dbReference type="Proteomes" id="UP000195573">
    <property type="component" value="Chromosome"/>
</dbReference>
<keyword evidence="1" id="KW-0812">Transmembrane</keyword>
<dbReference type="NCBIfam" id="TIGR03177">
    <property type="entry name" value="pilus_cpaB"/>
    <property type="match status" value="1"/>
</dbReference>
<keyword evidence="1" id="KW-1133">Transmembrane helix</keyword>
<dbReference type="InterPro" id="IPR031571">
    <property type="entry name" value="RcpC_dom"/>
</dbReference>
<organism evidence="3 4">
    <name type="scientific">Sutcliffiella horikoshii</name>
    <dbReference type="NCBI Taxonomy" id="79883"/>
    <lineage>
        <taxon>Bacteria</taxon>
        <taxon>Bacillati</taxon>
        <taxon>Bacillota</taxon>
        <taxon>Bacilli</taxon>
        <taxon>Bacillales</taxon>
        <taxon>Bacillaceae</taxon>
        <taxon>Sutcliffiella</taxon>
    </lineage>
</organism>
<keyword evidence="4" id="KW-1185">Reference proteome</keyword>
<dbReference type="Pfam" id="PF16976">
    <property type="entry name" value="RcpC"/>
    <property type="match status" value="1"/>
</dbReference>
<feature type="domain" description="Flp pilus assembly protein RcpC/CpaB" evidence="2">
    <location>
        <begin position="63"/>
        <end position="165"/>
    </location>
</feature>
<accession>A0ABM6KH98</accession>
<sequence length="190" mass="20838">MGGRSMTLKKVWLLSIMFGIVSTICFYLFYIPGGTNQKSMQADTVVLAAEEEAEEEIVPEFEIEKGKRAMSIAVNDVQGVSGHVEPGSMVDIFVNIETTKEDNKEVVPSQVGTFVLQNVKVLAVGHFMDEPETGARYQMITVEATPEQGASLGFASQHSIYLMLRPEGDDSTLNANILMDEKQLIMKGGQ</sequence>
<evidence type="ECO:0000313" key="4">
    <source>
        <dbReference type="Proteomes" id="UP000195573"/>
    </source>
</evidence>
<proteinExistence type="predicted"/>
<dbReference type="EMBL" id="CP020880">
    <property type="protein sequence ID" value="ART75884.1"/>
    <property type="molecule type" value="Genomic_DNA"/>
</dbReference>
<feature type="transmembrane region" description="Helical" evidence="1">
    <location>
        <begin position="12"/>
        <end position="31"/>
    </location>
</feature>
<evidence type="ECO:0000259" key="2">
    <source>
        <dbReference type="Pfam" id="PF16976"/>
    </source>
</evidence>
<keyword evidence="1" id="KW-0472">Membrane</keyword>
<protein>
    <submittedName>
        <fullName evidence="3">Flp pilus assembly protein CpaB</fullName>
    </submittedName>
</protein>